<dbReference type="SUPFAM" id="SSF52343">
    <property type="entry name" value="Ferredoxin reductase-like, C-terminal NADP-linked domain"/>
    <property type="match status" value="1"/>
</dbReference>
<dbReference type="SUPFAM" id="SSF63380">
    <property type="entry name" value="Riboflavin synthase domain-like"/>
    <property type="match status" value="1"/>
</dbReference>
<evidence type="ECO:0000256" key="1">
    <source>
        <dbReference type="ARBA" id="ARBA00023002"/>
    </source>
</evidence>
<dbReference type="PANTHER" id="PTHR46505">
    <property type="entry name" value="OXIDOREDUCTASE NAD-BINDING DOMAIN-CONTAINING PROTEIN 1"/>
    <property type="match status" value="1"/>
</dbReference>
<evidence type="ECO:0000256" key="2">
    <source>
        <dbReference type="ARBA" id="ARBA00023027"/>
    </source>
</evidence>
<dbReference type="Gene3D" id="2.40.30.10">
    <property type="entry name" value="Translation factors"/>
    <property type="match status" value="1"/>
</dbReference>
<dbReference type="InterPro" id="IPR052128">
    <property type="entry name" value="Oxidoreductase_NAD-binding"/>
</dbReference>
<dbReference type="InterPro" id="IPR017938">
    <property type="entry name" value="Riboflavin_synthase-like_b-brl"/>
</dbReference>
<dbReference type="PROSITE" id="PS51384">
    <property type="entry name" value="FAD_FR"/>
    <property type="match status" value="1"/>
</dbReference>
<proteinExistence type="predicted"/>
<dbReference type="EMBL" id="JAPEVB010000004">
    <property type="protein sequence ID" value="KAJ4389318.1"/>
    <property type="molecule type" value="Genomic_DNA"/>
</dbReference>
<name>A0A9W8YNV7_9PEZI</name>
<keyword evidence="2" id="KW-0520">NAD</keyword>
<evidence type="ECO:0000313" key="5">
    <source>
        <dbReference type="Proteomes" id="UP001140453"/>
    </source>
</evidence>
<dbReference type="InterPro" id="IPR039261">
    <property type="entry name" value="FNR_nucleotide-bd"/>
</dbReference>
<gene>
    <name evidence="4" type="ORF">N0V93_006784</name>
</gene>
<accession>A0A9W8YNV7</accession>
<keyword evidence="5" id="KW-1185">Reference proteome</keyword>
<evidence type="ECO:0000259" key="3">
    <source>
        <dbReference type="PROSITE" id="PS51384"/>
    </source>
</evidence>
<dbReference type="GO" id="GO:0005739">
    <property type="term" value="C:mitochondrion"/>
    <property type="evidence" value="ECO:0007669"/>
    <property type="project" value="TreeGrafter"/>
</dbReference>
<protein>
    <recommendedName>
        <fullName evidence="3">FAD-binding FR-type domain-containing protein</fullName>
    </recommendedName>
</protein>
<dbReference type="Proteomes" id="UP001140453">
    <property type="component" value="Unassembled WGS sequence"/>
</dbReference>
<dbReference type="OrthoDB" id="436496at2759"/>
<dbReference type="Gene3D" id="3.40.50.80">
    <property type="entry name" value="Nucleotide-binding domain of ferredoxin-NADP reductase (FNR) module"/>
    <property type="match status" value="1"/>
</dbReference>
<dbReference type="AlphaFoldDB" id="A0A9W8YNV7"/>
<reference evidence="4" key="1">
    <citation type="submission" date="2022-10" db="EMBL/GenBank/DDBJ databases">
        <title>Tapping the CABI collections for fungal endophytes: first genome assemblies for Collariella, Neodidymelliopsis, Ascochyta clinopodiicola, Didymella pomorum, Didymosphaeria variabile, Neocosmospora piperis and Neocucurbitaria cava.</title>
        <authorList>
            <person name="Hill R."/>
        </authorList>
    </citation>
    <scope>NUCLEOTIDE SEQUENCE</scope>
    <source>
        <strain evidence="4">IMI 355082</strain>
    </source>
</reference>
<evidence type="ECO:0000313" key="4">
    <source>
        <dbReference type="EMBL" id="KAJ4389318.1"/>
    </source>
</evidence>
<dbReference type="CDD" id="cd00322">
    <property type="entry name" value="FNR_like"/>
    <property type="match status" value="1"/>
</dbReference>
<feature type="domain" description="FAD-binding FR-type" evidence="3">
    <location>
        <begin position="55"/>
        <end position="169"/>
    </location>
</feature>
<comment type="caution">
    <text evidence="4">The sequence shown here is derived from an EMBL/GenBank/DDBJ whole genome shotgun (WGS) entry which is preliminary data.</text>
</comment>
<sequence length="333" mass="36642">MKTCLSRLLARQIPSRTPLQLAAQASSRLHLQATCRAMSIKTDHSQRTAHEPRDPSLHRVILGQVNEVNTSIRTFRLDIPGTGPGIRFLPGQWLDVFVPGIPKPGGFTITSPPSKAWRATCTDTPPHLELAIQNSPENIVASWLWQPTDKILQSEIWIRVGGSFVWPPPGLIPTTLRKLVFIAGGVGINPLMSIVSHLAERADPRFTIIVLYSMRDPGPAARDPAKMLFLNRLAGIFRPEGKVHGELKLFLTGGGSGSGSEGEADGEIDALHLPFQQRRITVEDVGEAVGEDRRAAAVYICGVPRMTDEFVEKLTSPTGLGLEPHRVLYEKWW</sequence>
<organism evidence="4 5">
    <name type="scientific">Gnomoniopsis smithogilvyi</name>
    <dbReference type="NCBI Taxonomy" id="1191159"/>
    <lineage>
        <taxon>Eukaryota</taxon>
        <taxon>Fungi</taxon>
        <taxon>Dikarya</taxon>
        <taxon>Ascomycota</taxon>
        <taxon>Pezizomycotina</taxon>
        <taxon>Sordariomycetes</taxon>
        <taxon>Sordariomycetidae</taxon>
        <taxon>Diaporthales</taxon>
        <taxon>Gnomoniaceae</taxon>
        <taxon>Gnomoniopsis</taxon>
    </lineage>
</organism>
<dbReference type="GO" id="GO:0016491">
    <property type="term" value="F:oxidoreductase activity"/>
    <property type="evidence" value="ECO:0007669"/>
    <property type="project" value="UniProtKB-KW"/>
</dbReference>
<dbReference type="PANTHER" id="PTHR46505:SF1">
    <property type="entry name" value="OXIDOREDUCTASE NAD-BINDING DOMAIN-CONTAINING PROTEIN 1"/>
    <property type="match status" value="1"/>
</dbReference>
<keyword evidence="1" id="KW-0560">Oxidoreductase</keyword>
<dbReference type="InterPro" id="IPR017927">
    <property type="entry name" value="FAD-bd_FR_type"/>
</dbReference>